<reference evidence="2" key="1">
    <citation type="submission" date="2018-06" db="EMBL/GenBank/DDBJ databases">
        <authorList>
            <person name="Cea G.-C."/>
            <person name="William W."/>
        </authorList>
    </citation>
    <scope>NUCLEOTIDE SEQUENCE [LARGE SCALE GENOMIC DNA]</scope>
    <source>
        <strain evidence="2">DB21MT-2</strain>
    </source>
</reference>
<organism evidence="1 2">
    <name type="scientific">Shewanella benthica</name>
    <dbReference type="NCBI Taxonomy" id="43661"/>
    <lineage>
        <taxon>Bacteria</taxon>
        <taxon>Pseudomonadati</taxon>
        <taxon>Pseudomonadota</taxon>
        <taxon>Gammaproteobacteria</taxon>
        <taxon>Alteromonadales</taxon>
        <taxon>Shewanellaceae</taxon>
        <taxon>Shewanella</taxon>
    </lineage>
</organism>
<dbReference type="KEGG" id="sbk:SHEWBE_2247"/>
<name>A0A330M443_9GAMM</name>
<gene>
    <name evidence="1" type="ORF">SHEWBE_2247</name>
</gene>
<sequence length="47" mass="5134">MQAQHSGLIIHLEAAPNYKILDDIQDGAIDIGVVTTYLVPVYLAQQP</sequence>
<evidence type="ECO:0000313" key="1">
    <source>
        <dbReference type="EMBL" id="SQH76213.1"/>
    </source>
</evidence>
<dbReference type="Proteomes" id="UP000250123">
    <property type="component" value="Chromosome SHEWBE"/>
</dbReference>
<dbReference type="EMBL" id="LS483452">
    <property type="protein sequence ID" value="SQH76213.1"/>
    <property type="molecule type" value="Genomic_DNA"/>
</dbReference>
<dbReference type="AlphaFoldDB" id="A0A330M443"/>
<accession>A0A330M443</accession>
<evidence type="ECO:0000313" key="2">
    <source>
        <dbReference type="Proteomes" id="UP000250123"/>
    </source>
</evidence>
<protein>
    <submittedName>
        <fullName evidence="1">Uncharacterized protein</fullName>
    </submittedName>
</protein>
<proteinExistence type="predicted"/>